<reference evidence="3 4" key="1">
    <citation type="submission" date="2019-06" db="EMBL/GenBank/DDBJ databases">
        <title>Sequencing the genomes of 1000 actinobacteria strains.</title>
        <authorList>
            <person name="Klenk H.-P."/>
        </authorList>
    </citation>
    <scope>NUCLEOTIDE SEQUENCE [LARGE SCALE GENOMIC DNA]</scope>
    <source>
        <strain evidence="3 4">DSM 8251</strain>
    </source>
</reference>
<sequence length="323" mass="34863">MQPVVVDIPMRVRFRGITRRQAMVWQGPAGWAEWSPFLDYSGDEIVPWLAAAREAAQDGWPAPVRDRVPVNCTIPVIDPEAAAERAATSGCGTAKIKVADHRASKAEDEARIAAVRDALGARGRIRIDANGAWDVDTAVERLTRLARFDLEYAEQPVATTEELAELRRRLAQQHVDVPIAADESIRRSGDPEKVKALEAADVAVLKVQPLGGVRRCLDLAELLDMPVVVSSALETSIGLAAGIALAAALPELPFACGLNTIDLLDADLVSSSLRAENGAIPVTARPVPESALLEAARADDTVIRMWQARLAETERRYDGGMDT</sequence>
<dbReference type="SFLD" id="SFLDS00001">
    <property type="entry name" value="Enolase"/>
    <property type="match status" value="1"/>
</dbReference>
<accession>A0A542ZDC7</accession>
<dbReference type="InterPro" id="IPR029065">
    <property type="entry name" value="Enolase_C-like"/>
</dbReference>
<keyword evidence="1" id="KW-0479">Metal-binding</keyword>
<dbReference type="PANTHER" id="PTHR48073">
    <property type="entry name" value="O-SUCCINYLBENZOATE SYNTHASE-RELATED"/>
    <property type="match status" value="1"/>
</dbReference>
<dbReference type="Pfam" id="PF18374">
    <property type="entry name" value="Enolase_like_N"/>
    <property type="match status" value="1"/>
</dbReference>
<gene>
    <name evidence="3" type="ORF">FB460_2117</name>
</gene>
<dbReference type="SMART" id="SM00922">
    <property type="entry name" value="MR_MLE"/>
    <property type="match status" value="1"/>
</dbReference>
<dbReference type="SUPFAM" id="SSF51604">
    <property type="entry name" value="Enolase C-terminal domain-like"/>
    <property type="match status" value="1"/>
</dbReference>
<dbReference type="CDD" id="cd03320">
    <property type="entry name" value="OSBS"/>
    <property type="match status" value="1"/>
</dbReference>
<evidence type="ECO:0000313" key="3">
    <source>
        <dbReference type="EMBL" id="TQL58260.1"/>
    </source>
</evidence>
<name>A0A542ZDC7_9ACTN</name>
<dbReference type="InterPro" id="IPR036849">
    <property type="entry name" value="Enolase-like_C_sf"/>
</dbReference>
<dbReference type="Pfam" id="PF13378">
    <property type="entry name" value="MR_MLE_C"/>
    <property type="match status" value="1"/>
</dbReference>
<dbReference type="SFLD" id="SFLDG00180">
    <property type="entry name" value="muconate_cycloisomerase"/>
    <property type="match status" value="1"/>
</dbReference>
<dbReference type="EMBL" id="VFOR01000002">
    <property type="protein sequence ID" value="TQL58260.1"/>
    <property type="molecule type" value="Genomic_DNA"/>
</dbReference>
<protein>
    <submittedName>
        <fullName evidence="3">O-succinylbenzoate synthase</fullName>
    </submittedName>
</protein>
<comment type="caution">
    <text evidence="3">The sequence shown here is derived from an EMBL/GenBank/DDBJ whole genome shotgun (WGS) entry which is preliminary data.</text>
</comment>
<evidence type="ECO:0000256" key="1">
    <source>
        <dbReference type="ARBA" id="ARBA00022723"/>
    </source>
</evidence>
<dbReference type="AlphaFoldDB" id="A0A542ZDC7"/>
<evidence type="ECO:0000259" key="2">
    <source>
        <dbReference type="SMART" id="SM00922"/>
    </source>
</evidence>
<dbReference type="GO" id="GO:0046872">
    <property type="term" value="F:metal ion binding"/>
    <property type="evidence" value="ECO:0007669"/>
    <property type="project" value="UniProtKB-KW"/>
</dbReference>
<dbReference type="OrthoDB" id="3725747at2"/>
<dbReference type="SFLD" id="SFLDF00009">
    <property type="entry name" value="o-succinylbenzoate_synthase"/>
    <property type="match status" value="1"/>
</dbReference>
<dbReference type="PANTHER" id="PTHR48073:SF2">
    <property type="entry name" value="O-SUCCINYLBENZOATE SYNTHASE"/>
    <property type="match status" value="1"/>
</dbReference>
<dbReference type="NCBIfam" id="NF002782">
    <property type="entry name" value="PRK02901.1"/>
    <property type="match status" value="1"/>
</dbReference>
<proteinExistence type="predicted"/>
<dbReference type="InterPro" id="IPR013342">
    <property type="entry name" value="Mandelate_racemase_C"/>
</dbReference>
<organism evidence="3 4">
    <name type="scientific">Propioniferax innocua</name>
    <dbReference type="NCBI Taxonomy" id="1753"/>
    <lineage>
        <taxon>Bacteria</taxon>
        <taxon>Bacillati</taxon>
        <taxon>Actinomycetota</taxon>
        <taxon>Actinomycetes</taxon>
        <taxon>Propionibacteriales</taxon>
        <taxon>Propionibacteriaceae</taxon>
        <taxon>Propioniferax</taxon>
    </lineage>
</organism>
<evidence type="ECO:0000313" key="4">
    <source>
        <dbReference type="Proteomes" id="UP000316196"/>
    </source>
</evidence>
<dbReference type="Gene3D" id="3.20.20.120">
    <property type="entry name" value="Enolase-like C-terminal domain"/>
    <property type="match status" value="1"/>
</dbReference>
<feature type="domain" description="Mandelate racemase/muconate lactonizing enzyme C-terminal" evidence="2">
    <location>
        <begin position="79"/>
        <end position="173"/>
    </location>
</feature>
<dbReference type="RefSeq" id="WP_142094067.1">
    <property type="nucleotide sequence ID" value="NZ_BAAAMD010000002.1"/>
</dbReference>
<dbReference type="Proteomes" id="UP000316196">
    <property type="component" value="Unassembled WGS sequence"/>
</dbReference>
<keyword evidence="4" id="KW-1185">Reference proteome</keyword>